<dbReference type="Proteomes" id="UP001623591">
    <property type="component" value="Unassembled WGS sequence"/>
</dbReference>
<keyword evidence="1" id="KW-0812">Transmembrane</keyword>
<keyword evidence="1" id="KW-0472">Membrane</keyword>
<reference evidence="2 3" key="1">
    <citation type="submission" date="2024-11" db="EMBL/GenBank/DDBJ databases">
        <authorList>
            <person name="Heng Y.C."/>
            <person name="Lim A.C.H."/>
            <person name="Lee J.K.Y."/>
            <person name="Kittelmann S."/>
        </authorList>
    </citation>
    <scope>NUCLEOTIDE SEQUENCE [LARGE SCALE GENOMIC DNA]</scope>
    <source>
        <strain evidence="2 3">WILCCON 0185</strain>
    </source>
</reference>
<keyword evidence="3" id="KW-1185">Reference proteome</keyword>
<evidence type="ECO:0000313" key="3">
    <source>
        <dbReference type="Proteomes" id="UP001623591"/>
    </source>
</evidence>
<feature type="transmembrane region" description="Helical" evidence="1">
    <location>
        <begin position="6"/>
        <end position="25"/>
    </location>
</feature>
<evidence type="ECO:0000313" key="2">
    <source>
        <dbReference type="EMBL" id="MFL0246675.1"/>
    </source>
</evidence>
<name>A0ABW8T420_9CLOT</name>
<gene>
    <name evidence="2" type="ORF">ACJDUG_06810</name>
</gene>
<feature type="transmembrane region" description="Helical" evidence="1">
    <location>
        <begin position="150"/>
        <end position="168"/>
    </location>
</feature>
<sequence length="191" mass="22675">MFYLYFILLFIIILLLIPIPIKLSIKYPSFNINLYLFNFKLNLGKLRHLFKKSKLKKAVKPLHKEKAEFDLTYILFLIDRIENIKLKPTIRFKIYCNFGFSDASSTAIAFGYISSISPFLYKFLNIPFKVKSYDCNIRPNFQGAFLESNINSIIFVNIIKIIYMLLFIRKKRNRSNLNFKIKKQEQDNSKT</sequence>
<accession>A0ABW8T420</accession>
<comment type="caution">
    <text evidence="2">The sequence shown here is derived from an EMBL/GenBank/DDBJ whole genome shotgun (WGS) entry which is preliminary data.</text>
</comment>
<dbReference type="RefSeq" id="WP_406769150.1">
    <property type="nucleotide sequence ID" value="NZ_JBJHZZ010000003.1"/>
</dbReference>
<protein>
    <submittedName>
        <fullName evidence="2">DUF2953 domain-containing protein</fullName>
    </submittedName>
</protein>
<dbReference type="EMBL" id="JBJHZZ010000003">
    <property type="protein sequence ID" value="MFL0246675.1"/>
    <property type="molecule type" value="Genomic_DNA"/>
</dbReference>
<dbReference type="InterPro" id="IPR021338">
    <property type="entry name" value="DUF2953"/>
</dbReference>
<evidence type="ECO:0000256" key="1">
    <source>
        <dbReference type="SAM" id="Phobius"/>
    </source>
</evidence>
<organism evidence="2 3">
    <name type="scientific">Candidatus Clostridium stratigraminis</name>
    <dbReference type="NCBI Taxonomy" id="3381661"/>
    <lineage>
        <taxon>Bacteria</taxon>
        <taxon>Bacillati</taxon>
        <taxon>Bacillota</taxon>
        <taxon>Clostridia</taxon>
        <taxon>Eubacteriales</taxon>
        <taxon>Clostridiaceae</taxon>
        <taxon>Clostridium</taxon>
    </lineage>
</organism>
<keyword evidence="1" id="KW-1133">Transmembrane helix</keyword>
<proteinExistence type="predicted"/>
<feature type="transmembrane region" description="Helical" evidence="1">
    <location>
        <begin position="94"/>
        <end position="113"/>
    </location>
</feature>
<dbReference type="Pfam" id="PF11167">
    <property type="entry name" value="DUF2953"/>
    <property type="match status" value="1"/>
</dbReference>